<dbReference type="EMBL" id="JAMKFB020000018">
    <property type="protein sequence ID" value="KAL0168416.1"/>
    <property type="molecule type" value="Genomic_DNA"/>
</dbReference>
<gene>
    <name evidence="1" type="ORF">M9458_036638</name>
</gene>
<feature type="non-terminal residue" evidence="1">
    <location>
        <position position="1"/>
    </location>
</feature>
<evidence type="ECO:0000313" key="1">
    <source>
        <dbReference type="EMBL" id="KAL0168416.1"/>
    </source>
</evidence>
<reference evidence="1 2" key="1">
    <citation type="submission" date="2024-05" db="EMBL/GenBank/DDBJ databases">
        <title>Genome sequencing and assembly of Indian major carp, Cirrhinus mrigala (Hamilton, 1822).</title>
        <authorList>
            <person name="Mohindra V."/>
            <person name="Chowdhury L.M."/>
            <person name="Lal K."/>
            <person name="Jena J.K."/>
        </authorList>
    </citation>
    <scope>NUCLEOTIDE SEQUENCE [LARGE SCALE GENOMIC DNA]</scope>
    <source>
        <strain evidence="1">CM1030</strain>
        <tissue evidence="1">Blood</tissue>
    </source>
</reference>
<protein>
    <submittedName>
        <fullName evidence="1">Uncharacterized protein</fullName>
    </submittedName>
</protein>
<dbReference type="AlphaFoldDB" id="A0ABD0P496"/>
<accession>A0ABD0P496</accession>
<proteinExistence type="predicted"/>
<organism evidence="1 2">
    <name type="scientific">Cirrhinus mrigala</name>
    <name type="common">Mrigala</name>
    <dbReference type="NCBI Taxonomy" id="683832"/>
    <lineage>
        <taxon>Eukaryota</taxon>
        <taxon>Metazoa</taxon>
        <taxon>Chordata</taxon>
        <taxon>Craniata</taxon>
        <taxon>Vertebrata</taxon>
        <taxon>Euteleostomi</taxon>
        <taxon>Actinopterygii</taxon>
        <taxon>Neopterygii</taxon>
        <taxon>Teleostei</taxon>
        <taxon>Ostariophysi</taxon>
        <taxon>Cypriniformes</taxon>
        <taxon>Cyprinidae</taxon>
        <taxon>Labeoninae</taxon>
        <taxon>Labeonini</taxon>
        <taxon>Cirrhinus</taxon>
    </lineage>
</organism>
<dbReference type="Proteomes" id="UP001529510">
    <property type="component" value="Unassembled WGS sequence"/>
</dbReference>
<sequence>VDSDFCDFPVLAKEADSELFACPVMARKAISEPLVCPVTVKETVIELPACPVTAKRAAPELSSGPEPTTEVIHELVSCVNLAAEGICGLYDFSVAVKETGHVLSVFSSALVVFSSICSTLGFPPCPCAPLSHPPLCTLLLALAPGQMTNESLAPRRSSALSLLLVMACQSQQALTLRLRRAQADAKFSGVMLG</sequence>
<evidence type="ECO:0000313" key="2">
    <source>
        <dbReference type="Proteomes" id="UP001529510"/>
    </source>
</evidence>
<keyword evidence="2" id="KW-1185">Reference proteome</keyword>
<name>A0ABD0P496_CIRMR</name>
<comment type="caution">
    <text evidence="1">The sequence shown here is derived from an EMBL/GenBank/DDBJ whole genome shotgun (WGS) entry which is preliminary data.</text>
</comment>